<dbReference type="GO" id="GO:0016887">
    <property type="term" value="F:ATP hydrolysis activity"/>
    <property type="evidence" value="ECO:0007669"/>
    <property type="project" value="InterPro"/>
</dbReference>
<evidence type="ECO:0000256" key="2">
    <source>
        <dbReference type="ARBA" id="ARBA00022737"/>
    </source>
</evidence>
<feature type="compositionally biased region" description="Basic and acidic residues" evidence="10">
    <location>
        <begin position="35"/>
        <end position="48"/>
    </location>
</feature>
<evidence type="ECO:0000259" key="11">
    <source>
        <dbReference type="SMART" id="SM00382"/>
    </source>
</evidence>
<dbReference type="InterPro" id="IPR019489">
    <property type="entry name" value="Clp_ATPase_C"/>
</dbReference>
<evidence type="ECO:0000259" key="12">
    <source>
        <dbReference type="SMART" id="SM01086"/>
    </source>
</evidence>
<dbReference type="Gene3D" id="3.40.50.300">
    <property type="entry name" value="P-loop containing nucleotide triphosphate hydrolases"/>
    <property type="match status" value="2"/>
</dbReference>
<evidence type="ECO:0000256" key="5">
    <source>
        <dbReference type="ARBA" id="ARBA00023016"/>
    </source>
</evidence>
<keyword evidence="3 9" id="KW-0547">Nucleotide-binding</keyword>
<dbReference type="GO" id="GO:0034605">
    <property type="term" value="P:cellular response to heat"/>
    <property type="evidence" value="ECO:0007669"/>
    <property type="project" value="TreeGrafter"/>
</dbReference>
<evidence type="ECO:0000256" key="7">
    <source>
        <dbReference type="ARBA" id="ARBA00023186"/>
    </source>
</evidence>
<dbReference type="InterPro" id="IPR041546">
    <property type="entry name" value="ClpA/ClpB_AAA_lid"/>
</dbReference>
<sequence length="678" mass="74450">MPQPQDPFGGGLGPLEDLLRGLVNGLGFPDDDREDEPRAQQRGPERPRRTSTRRLDRHGRDLTSEARAGRLDPVVGRDAEIDQVVEVLARRTKNNPVLVGEPGTGKTAIVEGLAQRVAAGRVPVALRDVRVVALDLAGMVAGTKYRGEFEERLTAVIDEIVAAGRSLVVFVDELHLVVGAGSAQDQAMDAASILKPALARGDLQLVGATTPEDHRRHIERDAALERRFEVVRVPEPTPEATAEILRGLRPKYEEHHRVRITDAAIDAAVALSVRYLRDRYLPDKAVDLIDRAAARSGMRGRSDQPDHRVEELVRAREVAADAGDSERVAMLDRELERLVLENGPRDRAEITAREVAEVVADRTGIPVADLTTSERRRLLDLEEHLHRRVVGQHRAVEAVADAVRSARAGLASPDRPSGSFLFLGPTGVGKTELARALAAALFGSDERMVRLDMSEYAERAAATRLIGAPPGYIGHDEAGQLTEPVRRDPYTVVLLDEIEKAHADVVATLLQVLDAGRLTDARGRTVDFRHSIIVMTSNLGAEEILAAAAAGRPVESIREQLMFAVRRHLRPEFLNRIDDVVLFEALDRAEIREIAEMMLAGTRARLAAQGVELVVEPEALDRLAELGHRPEYGARPLRRVVAREVERRLARLLLAEELRAGGRARLTLNDGELSLISD</sequence>
<reference evidence="13" key="1">
    <citation type="journal article" date="2014" name="Int. J. Syst. Evol. Microbiol.">
        <title>Complete genome sequence of Corynebacterium casei LMG S-19264T (=DSM 44701T), isolated from a smear-ripened cheese.</title>
        <authorList>
            <consortium name="US DOE Joint Genome Institute (JGI-PGF)"/>
            <person name="Walter F."/>
            <person name="Albersmeier A."/>
            <person name="Kalinowski J."/>
            <person name="Ruckert C."/>
        </authorList>
    </citation>
    <scope>NUCLEOTIDE SEQUENCE</scope>
    <source>
        <strain evidence="13">VKM Ac-1069</strain>
    </source>
</reference>
<dbReference type="InterPro" id="IPR003959">
    <property type="entry name" value="ATPase_AAA_core"/>
</dbReference>
<dbReference type="RefSeq" id="WP_051737734.1">
    <property type="nucleotide sequence ID" value="NZ_BAAAUZ010000029.1"/>
</dbReference>
<feature type="compositionally biased region" description="Basic and acidic residues" evidence="10">
    <location>
        <begin position="58"/>
        <end position="69"/>
    </location>
</feature>
<keyword evidence="14" id="KW-1185">Reference proteome</keyword>
<keyword evidence="4 9" id="KW-0067">ATP-binding</keyword>
<dbReference type="SMART" id="SM01086">
    <property type="entry name" value="ClpB_D2-small"/>
    <property type="match status" value="1"/>
</dbReference>
<dbReference type="PROSITE" id="PS00871">
    <property type="entry name" value="CLPAB_2"/>
    <property type="match status" value="1"/>
</dbReference>
<dbReference type="Pfam" id="PF10431">
    <property type="entry name" value="ClpB_D2-small"/>
    <property type="match status" value="1"/>
</dbReference>
<dbReference type="Pfam" id="PF00004">
    <property type="entry name" value="AAA"/>
    <property type="match status" value="1"/>
</dbReference>
<dbReference type="GO" id="GO:0005524">
    <property type="term" value="F:ATP binding"/>
    <property type="evidence" value="ECO:0007669"/>
    <property type="project" value="UniProtKB-KW"/>
</dbReference>
<comment type="caution">
    <text evidence="13">The sequence shown here is derived from an EMBL/GenBank/DDBJ whole genome shotgun (WGS) entry which is preliminary data.</text>
</comment>
<organism evidence="13 14">
    <name type="scientific">Pseudonocardia halophobica</name>
    <dbReference type="NCBI Taxonomy" id="29401"/>
    <lineage>
        <taxon>Bacteria</taxon>
        <taxon>Bacillati</taxon>
        <taxon>Actinomycetota</taxon>
        <taxon>Actinomycetes</taxon>
        <taxon>Pseudonocardiales</taxon>
        <taxon>Pseudonocardiaceae</taxon>
        <taxon>Pseudonocardia</taxon>
    </lineage>
</organism>
<dbReference type="PROSITE" id="PS00870">
    <property type="entry name" value="CLPAB_1"/>
    <property type="match status" value="1"/>
</dbReference>
<feature type="domain" description="Clp ATPase C-terminal" evidence="12">
    <location>
        <begin position="586"/>
        <end position="675"/>
    </location>
</feature>
<feature type="region of interest" description="Disordered" evidence="10">
    <location>
        <begin position="1"/>
        <end position="69"/>
    </location>
</feature>
<dbReference type="GO" id="GO:0005737">
    <property type="term" value="C:cytoplasm"/>
    <property type="evidence" value="ECO:0007669"/>
    <property type="project" value="TreeGrafter"/>
</dbReference>
<feature type="domain" description="AAA+ ATPase" evidence="11">
    <location>
        <begin position="92"/>
        <end position="234"/>
    </location>
</feature>
<evidence type="ECO:0000256" key="9">
    <source>
        <dbReference type="RuleBase" id="RU004432"/>
    </source>
</evidence>
<dbReference type="Pfam" id="PF17871">
    <property type="entry name" value="AAA_lid_9"/>
    <property type="match status" value="1"/>
</dbReference>
<reference evidence="13" key="2">
    <citation type="submission" date="2023-01" db="EMBL/GenBank/DDBJ databases">
        <authorList>
            <person name="Sun Q."/>
            <person name="Evtushenko L."/>
        </authorList>
    </citation>
    <scope>NUCLEOTIDE SEQUENCE</scope>
    <source>
        <strain evidence="13">VKM Ac-1069</strain>
    </source>
</reference>
<name>A0A9W6L384_9PSEU</name>
<gene>
    <name evidence="13" type="ORF">GCM10017577_35540</name>
</gene>
<keyword evidence="5" id="KW-0346">Stress response</keyword>
<keyword evidence="6" id="KW-0175">Coiled coil</keyword>
<dbReference type="InterPro" id="IPR050130">
    <property type="entry name" value="ClpA_ClpB"/>
</dbReference>
<evidence type="ECO:0000256" key="3">
    <source>
        <dbReference type="ARBA" id="ARBA00022741"/>
    </source>
</evidence>
<dbReference type="CDD" id="cd00009">
    <property type="entry name" value="AAA"/>
    <property type="match status" value="1"/>
</dbReference>
<dbReference type="FunFam" id="3.40.50.300:FF:000025">
    <property type="entry name" value="ATP-dependent Clp protease subunit"/>
    <property type="match status" value="1"/>
</dbReference>
<dbReference type="InterPro" id="IPR018368">
    <property type="entry name" value="ClpA/B_CS1"/>
</dbReference>
<evidence type="ECO:0000256" key="6">
    <source>
        <dbReference type="ARBA" id="ARBA00023054"/>
    </source>
</evidence>
<evidence type="ECO:0000313" key="13">
    <source>
        <dbReference type="EMBL" id="GLL12413.1"/>
    </source>
</evidence>
<comment type="similarity">
    <text evidence="1 9">Belongs to the ClpA/ClpB family.</text>
</comment>
<dbReference type="PRINTS" id="PR00300">
    <property type="entry name" value="CLPPROTEASEA"/>
</dbReference>
<dbReference type="InterPro" id="IPR027417">
    <property type="entry name" value="P-loop_NTPase"/>
</dbReference>
<accession>A0A9W6L384</accession>
<dbReference type="Pfam" id="PF07724">
    <property type="entry name" value="AAA_2"/>
    <property type="match status" value="1"/>
</dbReference>
<protein>
    <submittedName>
        <fullName evidence="13">ATPase AAA</fullName>
    </submittedName>
</protein>
<dbReference type="PANTHER" id="PTHR11638:SF18">
    <property type="entry name" value="HEAT SHOCK PROTEIN 104"/>
    <property type="match status" value="1"/>
</dbReference>
<comment type="subunit">
    <text evidence="8">Homohexamer. The oligomerization is ATP-dependent.</text>
</comment>
<dbReference type="PANTHER" id="PTHR11638">
    <property type="entry name" value="ATP-DEPENDENT CLP PROTEASE"/>
    <property type="match status" value="1"/>
</dbReference>
<dbReference type="InterPro" id="IPR003593">
    <property type="entry name" value="AAA+_ATPase"/>
</dbReference>
<dbReference type="SUPFAM" id="SSF52540">
    <property type="entry name" value="P-loop containing nucleoside triphosphate hydrolases"/>
    <property type="match status" value="2"/>
</dbReference>
<dbReference type="SMART" id="SM00382">
    <property type="entry name" value="AAA"/>
    <property type="match status" value="2"/>
</dbReference>
<dbReference type="EMBL" id="BSFQ01000014">
    <property type="protein sequence ID" value="GLL12413.1"/>
    <property type="molecule type" value="Genomic_DNA"/>
</dbReference>
<dbReference type="InterPro" id="IPR001270">
    <property type="entry name" value="ClpA/B"/>
</dbReference>
<evidence type="ECO:0000256" key="10">
    <source>
        <dbReference type="SAM" id="MobiDB-lite"/>
    </source>
</evidence>
<keyword evidence="2" id="KW-0677">Repeat</keyword>
<keyword evidence="7 9" id="KW-0143">Chaperone</keyword>
<dbReference type="AlphaFoldDB" id="A0A9W6L384"/>
<dbReference type="Proteomes" id="UP001143463">
    <property type="component" value="Unassembled WGS sequence"/>
</dbReference>
<feature type="domain" description="AAA+ ATPase" evidence="11">
    <location>
        <begin position="416"/>
        <end position="563"/>
    </location>
</feature>
<evidence type="ECO:0000313" key="14">
    <source>
        <dbReference type="Proteomes" id="UP001143463"/>
    </source>
</evidence>
<dbReference type="Gene3D" id="1.10.8.60">
    <property type="match status" value="2"/>
</dbReference>
<proteinExistence type="inferred from homology"/>
<evidence type="ECO:0000256" key="1">
    <source>
        <dbReference type="ARBA" id="ARBA00008675"/>
    </source>
</evidence>
<evidence type="ECO:0000256" key="8">
    <source>
        <dbReference type="ARBA" id="ARBA00026057"/>
    </source>
</evidence>
<evidence type="ECO:0000256" key="4">
    <source>
        <dbReference type="ARBA" id="ARBA00022840"/>
    </source>
</evidence>
<dbReference type="CDD" id="cd19499">
    <property type="entry name" value="RecA-like_ClpB_Hsp104-like"/>
    <property type="match status" value="1"/>
</dbReference>
<dbReference type="InterPro" id="IPR028299">
    <property type="entry name" value="ClpA/B_CS2"/>
</dbReference>